<evidence type="ECO:0000313" key="1">
    <source>
        <dbReference type="EMBL" id="MBE8722681.1"/>
    </source>
</evidence>
<reference evidence="1 2" key="1">
    <citation type="submission" date="2018-02" db="EMBL/GenBank/DDBJ databases">
        <title>Sphingobacterium KA21.</title>
        <authorList>
            <person name="Vasarhelyi B.M."/>
            <person name="Deshmukh S."/>
            <person name="Balint B."/>
            <person name="Kukolya J."/>
        </authorList>
    </citation>
    <scope>NUCLEOTIDE SEQUENCE [LARGE SCALE GENOMIC DNA]</scope>
    <source>
        <strain evidence="1 2">Ka21</strain>
    </source>
</reference>
<dbReference type="InterPro" id="IPR046155">
    <property type="entry name" value="DUF6157"/>
</dbReference>
<dbReference type="RefSeq" id="WP_196939068.1">
    <property type="nucleotide sequence ID" value="NZ_MU158689.1"/>
</dbReference>
<protein>
    <submittedName>
        <fullName evidence="1">Uncharacterized protein</fullName>
    </submittedName>
</protein>
<keyword evidence="2" id="KW-1185">Reference proteome</keyword>
<comment type="caution">
    <text evidence="1">The sequence shown here is derived from an EMBL/GenBank/DDBJ whole genome shotgun (WGS) entry which is preliminary data.</text>
</comment>
<dbReference type="Pfam" id="PF19654">
    <property type="entry name" value="DUF6157"/>
    <property type="match status" value="1"/>
</dbReference>
<sequence length="136" mass="15485">MKVHSTNYYNTFIEVAEDTKATGGTVPPVKDKRTVAEMQFQLIDKNPYVFTSDDVLFKVFAERSELREDEYEEARAHFFAKGQACLRASPLSKTYGFGIHADKDGRIALVGMETEEYQRFLSDNSVKKVKAMKSAR</sequence>
<name>A0ABR9TBH9_9SPHI</name>
<organism evidence="1 2">
    <name type="scientific">Sphingobacterium pedocola</name>
    <dbReference type="NCBI Taxonomy" id="2082722"/>
    <lineage>
        <taxon>Bacteria</taxon>
        <taxon>Pseudomonadati</taxon>
        <taxon>Bacteroidota</taxon>
        <taxon>Sphingobacteriia</taxon>
        <taxon>Sphingobacteriales</taxon>
        <taxon>Sphingobacteriaceae</taxon>
        <taxon>Sphingobacterium</taxon>
    </lineage>
</organism>
<gene>
    <name evidence="1" type="ORF">C4F40_18315</name>
</gene>
<dbReference type="EMBL" id="PSKQ01000024">
    <property type="protein sequence ID" value="MBE8722681.1"/>
    <property type="molecule type" value="Genomic_DNA"/>
</dbReference>
<evidence type="ECO:0000313" key="2">
    <source>
        <dbReference type="Proteomes" id="UP000618319"/>
    </source>
</evidence>
<accession>A0ABR9TBH9</accession>
<dbReference type="Proteomes" id="UP000618319">
    <property type="component" value="Unassembled WGS sequence"/>
</dbReference>
<proteinExistence type="predicted"/>